<organism evidence="2 3">
    <name type="scientific">Caballeronia choica</name>
    <dbReference type="NCBI Taxonomy" id="326476"/>
    <lineage>
        <taxon>Bacteria</taxon>
        <taxon>Pseudomonadati</taxon>
        <taxon>Pseudomonadota</taxon>
        <taxon>Betaproteobacteria</taxon>
        <taxon>Burkholderiales</taxon>
        <taxon>Burkholderiaceae</taxon>
        <taxon>Caballeronia</taxon>
    </lineage>
</organism>
<evidence type="ECO:0000256" key="1">
    <source>
        <dbReference type="SAM" id="MobiDB-lite"/>
    </source>
</evidence>
<sequence length="226" mass="25674">MSLRELFRHCEPFVGCIAISRVTRLRAEDTLRREQDVTASNALAAALFFPLGDRSGDFLSITAQGYNYPSAGPLSRARLRRFVQHSCKGQAGHVRCRATRSSPARFPPAAGARGPRARRWLYRRGLALFQARMRMRATRRRWKNHGHRRARPPNDGGRLSPPNGNCGVARYSTRCKPIRHWAQALSRASRPAATRRFRLCRRYARSRVFQPRAANCASPVSPAKRR</sequence>
<proteinExistence type="predicted"/>
<accession>A0A158KQ07</accession>
<comment type="caution">
    <text evidence="2">The sequence shown here is derived from an EMBL/GenBank/DDBJ whole genome shotgun (WGS) entry which is preliminary data.</text>
</comment>
<reference evidence="2" key="1">
    <citation type="submission" date="2016-01" db="EMBL/GenBank/DDBJ databases">
        <authorList>
            <person name="Peeters C."/>
        </authorList>
    </citation>
    <scope>NUCLEOTIDE SEQUENCE [LARGE SCALE GENOMIC DNA]</scope>
    <source>
        <strain evidence="2">LMG 22940</strain>
    </source>
</reference>
<feature type="region of interest" description="Disordered" evidence="1">
    <location>
        <begin position="140"/>
        <end position="164"/>
    </location>
</feature>
<gene>
    <name evidence="2" type="ORF">AWB68_06824</name>
</gene>
<feature type="compositionally biased region" description="Basic residues" evidence="1">
    <location>
        <begin position="140"/>
        <end position="151"/>
    </location>
</feature>
<dbReference type="EMBL" id="FCON02000134">
    <property type="protein sequence ID" value="SAL83228.1"/>
    <property type="molecule type" value="Genomic_DNA"/>
</dbReference>
<keyword evidence="3" id="KW-1185">Reference proteome</keyword>
<name>A0A158KQ07_9BURK</name>
<dbReference type="AlphaFoldDB" id="A0A158KQ07"/>
<evidence type="ECO:0000313" key="3">
    <source>
        <dbReference type="Proteomes" id="UP000054770"/>
    </source>
</evidence>
<protein>
    <submittedName>
        <fullName evidence="2">Uncharacterized protein</fullName>
    </submittedName>
</protein>
<evidence type="ECO:0000313" key="2">
    <source>
        <dbReference type="EMBL" id="SAL83228.1"/>
    </source>
</evidence>
<dbReference type="Proteomes" id="UP000054770">
    <property type="component" value="Unassembled WGS sequence"/>
</dbReference>